<dbReference type="RefSeq" id="WP_278156798.1">
    <property type="nucleotide sequence ID" value="NZ_CP121252.1"/>
</dbReference>
<proteinExistence type="predicted"/>
<keyword evidence="3" id="KW-1185">Reference proteome</keyword>
<dbReference type="SMART" id="SM00028">
    <property type="entry name" value="TPR"/>
    <property type="match status" value="4"/>
</dbReference>
<dbReference type="InterPro" id="IPR019734">
    <property type="entry name" value="TPR_rpt"/>
</dbReference>
<dbReference type="SUPFAM" id="SSF48452">
    <property type="entry name" value="TPR-like"/>
    <property type="match status" value="2"/>
</dbReference>
<sequence length="616" mass="66131">MTEPQNRTGAPDDSAAGEVSTRLNGLLRSIDEAPLWSQETADTAPGWLDLAHEAAYADDQPRARRAVQSGLKAPGSERPEHRLALYRTLATVLAASGENPEDAVRARAAVLREVGQPHQAELEVQLGAMLLREPESFDASVLAGVVEQERDVDPRDTVLVDALVALSVARVEEQRAEEAVDLLREALRALDARVAAHAVVSSGQRISVTMFLAHVLLMHQDGDAAAATATELLESGCNRAVRAAMWMVRAVVAQQSGSWDDAAEYALRSCELYARLGVRPGAASAAGLLATVSQTAGQNHQAVLAWRLAMQQAEQGEISESIALGLALGHQLLEVEDFREAEEVLTGLVRRAEIMDDSIALGRALVDLGHALRHQDRAQETLEHWDRAADLFTELDFLEEAARVQLATGALLSREQRQDEAVVRLTRAVEIARRLERSEAGVLPQALHALGHVLSERGDTDGVRLLDEAIELAKSASADWHHADYTDTRARALWALHDGPAAVSTALTAADLYAASNDRTAAQQAELFAAHVLLEQSKAYEAASLFRLLADDGSTAASVRMAAWLGLAQALELTEDEPGAAEAKQRAEEIAAELTDDDAENPDPTDGAGDSDAPQP</sequence>
<dbReference type="Pfam" id="PF13424">
    <property type="entry name" value="TPR_12"/>
    <property type="match status" value="1"/>
</dbReference>
<dbReference type="Proteomes" id="UP001219037">
    <property type="component" value="Chromosome"/>
</dbReference>
<evidence type="ECO:0000313" key="3">
    <source>
        <dbReference type="Proteomes" id="UP001219037"/>
    </source>
</evidence>
<evidence type="ECO:0000256" key="1">
    <source>
        <dbReference type="SAM" id="MobiDB-lite"/>
    </source>
</evidence>
<accession>A0ABY8H545</accession>
<feature type="region of interest" description="Disordered" evidence="1">
    <location>
        <begin position="1"/>
        <end position="21"/>
    </location>
</feature>
<organism evidence="2 3">
    <name type="scientific">Citricoccus muralis</name>
    <dbReference type="NCBI Taxonomy" id="169134"/>
    <lineage>
        <taxon>Bacteria</taxon>
        <taxon>Bacillati</taxon>
        <taxon>Actinomycetota</taxon>
        <taxon>Actinomycetes</taxon>
        <taxon>Micrococcales</taxon>
        <taxon>Micrococcaceae</taxon>
        <taxon>Citricoccus</taxon>
    </lineage>
</organism>
<feature type="compositionally biased region" description="Acidic residues" evidence="1">
    <location>
        <begin position="590"/>
        <end position="603"/>
    </location>
</feature>
<dbReference type="EMBL" id="CP121252">
    <property type="protein sequence ID" value="WFP15778.1"/>
    <property type="molecule type" value="Genomic_DNA"/>
</dbReference>
<reference evidence="2 3" key="1">
    <citation type="submission" date="2023-04" db="EMBL/GenBank/DDBJ databases">
        <title>Funneling lignin-derived compounds into biodiesel using alkali-halophilic Citricoccus sp. P2.</title>
        <authorList>
            <person name="Luo C.-B."/>
        </authorList>
    </citation>
    <scope>NUCLEOTIDE SEQUENCE [LARGE SCALE GENOMIC DNA]</scope>
    <source>
        <strain evidence="2 3">P2</strain>
    </source>
</reference>
<feature type="region of interest" description="Disordered" evidence="1">
    <location>
        <begin position="576"/>
        <end position="616"/>
    </location>
</feature>
<name>A0ABY8H545_9MICC</name>
<gene>
    <name evidence="2" type="ORF">P8192_10260</name>
</gene>
<evidence type="ECO:0000313" key="2">
    <source>
        <dbReference type="EMBL" id="WFP15778.1"/>
    </source>
</evidence>
<dbReference type="InterPro" id="IPR011990">
    <property type="entry name" value="TPR-like_helical_dom_sf"/>
</dbReference>
<protein>
    <submittedName>
        <fullName evidence="2">Tetratricopeptide repeat protein</fullName>
    </submittedName>
</protein>
<dbReference type="Gene3D" id="1.25.40.10">
    <property type="entry name" value="Tetratricopeptide repeat domain"/>
    <property type="match status" value="2"/>
</dbReference>